<feature type="region of interest" description="Disordered" evidence="13">
    <location>
        <begin position="177"/>
        <end position="209"/>
    </location>
</feature>
<keyword evidence="9" id="KW-0472">Membrane</keyword>
<gene>
    <name evidence="14" type="ORF">RB653_006598</name>
</gene>
<organism evidence="14 15">
    <name type="scientific">Dictyostelium firmibasis</name>
    <dbReference type="NCBI Taxonomy" id="79012"/>
    <lineage>
        <taxon>Eukaryota</taxon>
        <taxon>Amoebozoa</taxon>
        <taxon>Evosea</taxon>
        <taxon>Eumycetozoa</taxon>
        <taxon>Dictyostelia</taxon>
        <taxon>Dictyosteliales</taxon>
        <taxon>Dictyosteliaceae</taxon>
        <taxon>Dictyostelium</taxon>
    </lineage>
</organism>
<dbReference type="SUPFAM" id="SSF52540">
    <property type="entry name" value="P-loop containing nucleoside triphosphate hydrolases"/>
    <property type="match status" value="1"/>
</dbReference>
<dbReference type="GO" id="GO:0030334">
    <property type="term" value="P:regulation of cell migration"/>
    <property type="evidence" value="ECO:0007669"/>
    <property type="project" value="UniProtKB-ARBA"/>
</dbReference>
<dbReference type="EC" id="3.6.5.2" evidence="3"/>
<dbReference type="AlphaFoldDB" id="A0AAN7YWD7"/>
<dbReference type="FunFam" id="3.40.50.300:FF:001763">
    <property type="entry name" value="Ras family gtpase"/>
    <property type="match status" value="1"/>
</dbReference>
<dbReference type="CDD" id="cd00876">
    <property type="entry name" value="Ras"/>
    <property type="match status" value="1"/>
</dbReference>
<feature type="region of interest" description="Disordered" evidence="13">
    <location>
        <begin position="239"/>
        <end position="280"/>
    </location>
</feature>
<dbReference type="InterPro" id="IPR005225">
    <property type="entry name" value="Small_GTP-bd"/>
</dbReference>
<dbReference type="NCBIfam" id="TIGR00231">
    <property type="entry name" value="small_GTP"/>
    <property type="match status" value="1"/>
</dbReference>
<dbReference type="PANTHER" id="PTHR24070">
    <property type="entry name" value="RAS, DI-RAS, AND RHEB FAMILY MEMBERS OF SMALL GTPASE SUPERFAMILY"/>
    <property type="match status" value="1"/>
</dbReference>
<evidence type="ECO:0000256" key="8">
    <source>
        <dbReference type="ARBA" id="ARBA00023134"/>
    </source>
</evidence>
<evidence type="ECO:0000256" key="2">
    <source>
        <dbReference type="ARBA" id="ARBA00008344"/>
    </source>
</evidence>
<keyword evidence="10" id="KW-0449">Lipoprotein</keyword>
<protein>
    <recommendedName>
        <fullName evidence="3">small monomeric GTPase</fullName>
        <ecNumber evidence="3">3.6.5.2</ecNumber>
    </recommendedName>
</protein>
<comment type="subcellular location">
    <subcellularLocation>
        <location evidence="1">Cell membrane</location>
        <topology evidence="1">Lipid-anchor</topology>
        <orientation evidence="1">Cytoplasmic side</orientation>
    </subcellularLocation>
</comment>
<comment type="catalytic activity">
    <reaction evidence="12">
        <text>GTP + H2O = GDP + phosphate + H(+)</text>
        <dbReference type="Rhea" id="RHEA:19669"/>
        <dbReference type="ChEBI" id="CHEBI:15377"/>
        <dbReference type="ChEBI" id="CHEBI:15378"/>
        <dbReference type="ChEBI" id="CHEBI:37565"/>
        <dbReference type="ChEBI" id="CHEBI:43474"/>
        <dbReference type="ChEBI" id="CHEBI:58189"/>
        <dbReference type="EC" id="3.6.5.2"/>
    </reaction>
</comment>
<dbReference type="Pfam" id="PF00071">
    <property type="entry name" value="Ras"/>
    <property type="match status" value="1"/>
</dbReference>
<evidence type="ECO:0000256" key="6">
    <source>
        <dbReference type="ARBA" id="ARBA00022741"/>
    </source>
</evidence>
<dbReference type="EMBL" id="JAVFKY010000005">
    <property type="protein sequence ID" value="KAK5575465.1"/>
    <property type="molecule type" value="Genomic_DNA"/>
</dbReference>
<evidence type="ECO:0000256" key="10">
    <source>
        <dbReference type="ARBA" id="ARBA00023288"/>
    </source>
</evidence>
<dbReference type="GO" id="GO:0005886">
    <property type="term" value="C:plasma membrane"/>
    <property type="evidence" value="ECO:0007669"/>
    <property type="project" value="UniProtKB-SubCell"/>
</dbReference>
<sequence length="280" mass="30841">MQTFKVVVLGASGTGKTSLTVRFVNGDFIETYDPTIEDLYRKVIETNRGEHVMLEIMDTSGTERYLAMRDLYIRNAQAFVLVYSITSRVSLLELENIKNYICQVKDRPISQIPMVVLGNKCDLEDTRVVFPEEVEALTKKWGIEDFLETSAKIDMNIQSAYDCLTLQLISKQSFLNGSSNGKDKKEKKEKKTHKKSGSNSSSNTSSSSLSVSGGSNLSISSSCSSNSFSTLSSSLSNSTSSASVNNLNQSQTNSPIRTKSKRSLKSAKVDKNSKGKCLIM</sequence>
<keyword evidence="11" id="KW-0636">Prenylation</keyword>
<evidence type="ECO:0000256" key="7">
    <source>
        <dbReference type="ARBA" id="ARBA00022801"/>
    </source>
</evidence>
<name>A0AAN7YWD7_9MYCE</name>
<keyword evidence="6" id="KW-0547">Nucleotide-binding</keyword>
<evidence type="ECO:0000256" key="13">
    <source>
        <dbReference type="SAM" id="MobiDB-lite"/>
    </source>
</evidence>
<keyword evidence="5" id="KW-0488">Methylation</keyword>
<dbReference type="PROSITE" id="PS51419">
    <property type="entry name" value="RAB"/>
    <property type="match status" value="1"/>
</dbReference>
<dbReference type="GO" id="GO:0007165">
    <property type="term" value="P:signal transduction"/>
    <property type="evidence" value="ECO:0007669"/>
    <property type="project" value="InterPro"/>
</dbReference>
<dbReference type="InterPro" id="IPR020849">
    <property type="entry name" value="Small_GTPase_Ras-type"/>
</dbReference>
<dbReference type="Gene3D" id="3.40.50.300">
    <property type="entry name" value="P-loop containing nucleotide triphosphate hydrolases"/>
    <property type="match status" value="1"/>
</dbReference>
<evidence type="ECO:0000256" key="12">
    <source>
        <dbReference type="ARBA" id="ARBA00048098"/>
    </source>
</evidence>
<dbReference type="GO" id="GO:1900024">
    <property type="term" value="P:regulation of substrate adhesion-dependent cell spreading"/>
    <property type="evidence" value="ECO:0007669"/>
    <property type="project" value="UniProtKB-ARBA"/>
</dbReference>
<dbReference type="PROSITE" id="PS51420">
    <property type="entry name" value="RHO"/>
    <property type="match status" value="1"/>
</dbReference>
<dbReference type="PRINTS" id="PR00449">
    <property type="entry name" value="RASTRNSFRMNG"/>
</dbReference>
<evidence type="ECO:0000256" key="5">
    <source>
        <dbReference type="ARBA" id="ARBA00022481"/>
    </source>
</evidence>
<comment type="caution">
    <text evidence="14">The sequence shown here is derived from an EMBL/GenBank/DDBJ whole genome shotgun (WGS) entry which is preliminary data.</text>
</comment>
<evidence type="ECO:0000313" key="14">
    <source>
        <dbReference type="EMBL" id="KAK5575465.1"/>
    </source>
</evidence>
<dbReference type="InterPro" id="IPR001806">
    <property type="entry name" value="Small_GTPase"/>
</dbReference>
<dbReference type="SMART" id="SM00175">
    <property type="entry name" value="RAB"/>
    <property type="match status" value="1"/>
</dbReference>
<dbReference type="SMART" id="SM00173">
    <property type="entry name" value="RAS"/>
    <property type="match status" value="1"/>
</dbReference>
<evidence type="ECO:0000256" key="1">
    <source>
        <dbReference type="ARBA" id="ARBA00004342"/>
    </source>
</evidence>
<dbReference type="GO" id="GO:0005525">
    <property type="term" value="F:GTP binding"/>
    <property type="evidence" value="ECO:0007669"/>
    <property type="project" value="UniProtKB-KW"/>
</dbReference>
<keyword evidence="8" id="KW-0342">GTP-binding</keyword>
<reference evidence="14 15" key="1">
    <citation type="submission" date="2023-11" db="EMBL/GenBank/DDBJ databases">
        <title>Dfirmibasis_genome.</title>
        <authorList>
            <person name="Edelbroek B."/>
            <person name="Kjellin J."/>
            <person name="Jerlstrom-Hultqvist J."/>
            <person name="Soderbom F."/>
        </authorList>
    </citation>
    <scope>NUCLEOTIDE SEQUENCE [LARGE SCALE GENOMIC DNA]</scope>
    <source>
        <strain evidence="14 15">TNS-C-14</strain>
    </source>
</reference>
<dbReference type="SMART" id="SM00176">
    <property type="entry name" value="RAN"/>
    <property type="match status" value="1"/>
</dbReference>
<dbReference type="SMART" id="SM00174">
    <property type="entry name" value="RHO"/>
    <property type="match status" value="1"/>
</dbReference>
<keyword evidence="15" id="KW-1185">Reference proteome</keyword>
<evidence type="ECO:0000256" key="4">
    <source>
        <dbReference type="ARBA" id="ARBA00022475"/>
    </source>
</evidence>
<dbReference type="GO" id="GO:0003925">
    <property type="term" value="F:G protein activity"/>
    <property type="evidence" value="ECO:0007669"/>
    <property type="project" value="UniProtKB-EC"/>
</dbReference>
<dbReference type="GO" id="GO:0061118">
    <property type="term" value="P:regulation of positive chemotaxis to cAMP"/>
    <property type="evidence" value="ECO:0007669"/>
    <property type="project" value="UniProtKB-ARBA"/>
</dbReference>
<evidence type="ECO:0000313" key="15">
    <source>
        <dbReference type="Proteomes" id="UP001344447"/>
    </source>
</evidence>
<evidence type="ECO:0000256" key="3">
    <source>
        <dbReference type="ARBA" id="ARBA00011984"/>
    </source>
</evidence>
<keyword evidence="7" id="KW-0378">Hydrolase</keyword>
<dbReference type="InterPro" id="IPR027417">
    <property type="entry name" value="P-loop_NTPase"/>
</dbReference>
<evidence type="ECO:0000256" key="9">
    <source>
        <dbReference type="ARBA" id="ARBA00023136"/>
    </source>
</evidence>
<evidence type="ECO:0000256" key="11">
    <source>
        <dbReference type="ARBA" id="ARBA00023289"/>
    </source>
</evidence>
<dbReference type="PROSITE" id="PS51421">
    <property type="entry name" value="RAS"/>
    <property type="match status" value="1"/>
</dbReference>
<keyword evidence="4" id="KW-1003">Cell membrane</keyword>
<dbReference type="Proteomes" id="UP001344447">
    <property type="component" value="Unassembled WGS sequence"/>
</dbReference>
<proteinExistence type="inferred from homology"/>
<feature type="compositionally biased region" description="Basic residues" evidence="13">
    <location>
        <begin position="187"/>
        <end position="196"/>
    </location>
</feature>
<comment type="similarity">
    <text evidence="2">Belongs to the small GTPase superfamily. Ras family.</text>
</comment>
<feature type="compositionally biased region" description="Low complexity" evidence="13">
    <location>
        <begin position="239"/>
        <end position="248"/>
    </location>
</feature>
<feature type="compositionally biased region" description="Low complexity" evidence="13">
    <location>
        <begin position="197"/>
        <end position="209"/>
    </location>
</feature>
<accession>A0AAN7YWD7</accession>